<organism evidence="1 2">
    <name type="scientific">Leptolyngbya iicbica LK</name>
    <dbReference type="NCBI Taxonomy" id="2294035"/>
    <lineage>
        <taxon>Bacteria</taxon>
        <taxon>Bacillati</taxon>
        <taxon>Cyanobacteriota</taxon>
        <taxon>Cyanophyceae</taxon>
        <taxon>Leptolyngbyales</taxon>
        <taxon>Leptolyngbyaceae</taxon>
        <taxon>Leptolyngbya group</taxon>
        <taxon>Leptolyngbya</taxon>
        <taxon>Leptolyngbya iicbica</taxon>
    </lineage>
</organism>
<gene>
    <name evidence="1" type="ORF">DYY88_07335</name>
</gene>
<proteinExistence type="predicted"/>
<keyword evidence="2" id="KW-1185">Reference proteome</keyword>
<evidence type="ECO:0000313" key="1">
    <source>
        <dbReference type="EMBL" id="RZM78611.1"/>
    </source>
</evidence>
<name>A0A4Q7E7Z2_9CYAN</name>
<dbReference type="Proteomes" id="UP000292459">
    <property type="component" value="Unassembled WGS sequence"/>
</dbReference>
<dbReference type="AlphaFoldDB" id="A0A4Q7E7Z2"/>
<comment type="caution">
    <text evidence="1">The sequence shown here is derived from an EMBL/GenBank/DDBJ whole genome shotgun (WGS) entry which is preliminary data.</text>
</comment>
<dbReference type="RefSeq" id="WP_039728698.1">
    <property type="nucleotide sequence ID" value="NZ_QVFV01000002.1"/>
</dbReference>
<dbReference type="OrthoDB" id="574513at2"/>
<evidence type="ECO:0000313" key="2">
    <source>
        <dbReference type="Proteomes" id="UP000292459"/>
    </source>
</evidence>
<dbReference type="EMBL" id="QVFV01000002">
    <property type="protein sequence ID" value="RZM78611.1"/>
    <property type="molecule type" value="Genomic_DNA"/>
</dbReference>
<reference evidence="1 2" key="1">
    <citation type="submission" date="2018-11" db="EMBL/GenBank/DDBJ databases">
        <title>Whole genome sequencing of an environmental sample.</title>
        <authorList>
            <person name="Sarangi A.N."/>
            <person name="Singh D."/>
            <person name="Tripathy S."/>
        </authorList>
    </citation>
    <scope>NUCLEOTIDE SEQUENCE [LARGE SCALE GENOMIC DNA]</scope>
    <source>
        <strain evidence="1 2">Lakshadweep</strain>
    </source>
</reference>
<sequence>MFWLSISTHAPELRGLNSKTSPWSLLQAFWQFCQTYGEYQSLPPSQRRRFIIEQEAYQEVDSCY</sequence>
<protein>
    <submittedName>
        <fullName evidence="1">Uncharacterized protein</fullName>
    </submittedName>
</protein>
<accession>A0A4Q7E7Z2</accession>